<dbReference type="EMBL" id="CP001277">
    <property type="protein sequence ID" value="ACQ67137.1"/>
    <property type="molecule type" value="Genomic_DNA"/>
</dbReference>
<dbReference type="STRING" id="572265.HDEF_0381"/>
<accession>C4K3J4</accession>
<sequence length="106" mass="12644">MGMPRVVSCTFPARARPRLMWRMSRRLIVFILHGEEESVHGDAGDKGVVPRSEHQHRRVTWHITRRRVLALPRLQQQVDEKHQHHQNIIAKIRAKVEHPFRVLKWL</sequence>
<dbReference type="Proteomes" id="UP000002334">
    <property type="component" value="Chromosome"/>
</dbReference>
<protein>
    <submittedName>
        <fullName evidence="1">Transposase</fullName>
    </submittedName>
</protein>
<reference evidence="1 2" key="1">
    <citation type="journal article" date="2009" name="Proc. Natl. Acad. Sci. U.S.A.">
        <title>Hamiltonella defensa, genome evolution of protective bacterial endosymbiont from pathogenic ancestors.</title>
        <authorList>
            <person name="Degnan P.H."/>
            <person name="Yu Y."/>
            <person name="Sisneros N."/>
            <person name="Wing R.A."/>
            <person name="Moran N.A."/>
        </authorList>
    </citation>
    <scope>NUCLEOTIDE SEQUENCE [LARGE SCALE GENOMIC DNA]</scope>
    <source>
        <strain evidence="2">5AT</strain>
    </source>
</reference>
<evidence type="ECO:0000313" key="2">
    <source>
        <dbReference type="Proteomes" id="UP000002334"/>
    </source>
</evidence>
<organism evidence="1 2">
    <name type="scientific">Hamiltonella defensa subsp. Acyrthosiphon pisum (strain 5AT)</name>
    <dbReference type="NCBI Taxonomy" id="572265"/>
    <lineage>
        <taxon>Bacteria</taxon>
        <taxon>Pseudomonadati</taxon>
        <taxon>Pseudomonadota</taxon>
        <taxon>Gammaproteobacteria</taxon>
        <taxon>Enterobacterales</taxon>
        <taxon>Enterobacteriaceae</taxon>
        <taxon>aphid secondary symbionts</taxon>
        <taxon>Candidatus Williamhamiltonella</taxon>
    </lineage>
</organism>
<evidence type="ECO:0000313" key="1">
    <source>
        <dbReference type="EMBL" id="ACQ67137.1"/>
    </source>
</evidence>
<gene>
    <name evidence="1" type="ordered locus">HDEF_0381</name>
</gene>
<keyword evidence="2" id="KW-1185">Reference proteome</keyword>
<dbReference type="KEGG" id="hde:HDEF_0381"/>
<dbReference type="HOGENOM" id="CLU_2219457_0_0_6"/>
<dbReference type="AlphaFoldDB" id="C4K3J4"/>
<proteinExistence type="predicted"/>
<name>C4K3J4_HAMD5</name>